<name>A0A0P6XIG0_9CHLR</name>
<sequence>MSAMEFHPPVFPFSSNLCVMCGQPATEKLDFDASQEATRYFLVGRVETAKFGSVYQVPYCQTHWQMAQRMMKRIKRYSITNDIASLLLLISSIFLSFSLFRNYGEKDLIGSIILKVLGGILIGGFLLFPFEPLFRLINGMFMPIGMRKEEIEDLRQHLKAQGPGMPYTGSVSYLPGISVNYFIPEGMTVPTAKTIYVTSPEFAQETNLRTVGQVLLERANRDKTIKKRAVAKGNLVKYCSILQEKVELKKLPEYDTLVCDQSIQGSGNIAVCDQLCKRNIKQVMMLETVFKTKQLNETQRKNMETFLGLRDCTEER</sequence>
<feature type="transmembrane region" description="Helical" evidence="1">
    <location>
        <begin position="112"/>
        <end position="130"/>
    </location>
</feature>
<dbReference type="EMBL" id="LGCL01000010">
    <property type="protein sequence ID" value="KPL79669.1"/>
    <property type="molecule type" value="Genomic_DNA"/>
</dbReference>
<keyword evidence="3" id="KW-1185">Reference proteome</keyword>
<keyword evidence="1" id="KW-0472">Membrane</keyword>
<dbReference type="AlphaFoldDB" id="A0A0P6XIG0"/>
<keyword evidence="1" id="KW-0812">Transmembrane</keyword>
<organism evidence="2 3">
    <name type="scientific">Ornatilinea apprima</name>
    <dbReference type="NCBI Taxonomy" id="1134406"/>
    <lineage>
        <taxon>Bacteria</taxon>
        <taxon>Bacillati</taxon>
        <taxon>Chloroflexota</taxon>
        <taxon>Anaerolineae</taxon>
        <taxon>Anaerolineales</taxon>
        <taxon>Anaerolineaceae</taxon>
        <taxon>Ornatilinea</taxon>
    </lineage>
</organism>
<keyword evidence="1" id="KW-1133">Transmembrane helix</keyword>
<gene>
    <name evidence="2" type="ORF">ADN00_02420</name>
</gene>
<dbReference type="RefSeq" id="WP_075061364.1">
    <property type="nucleotide sequence ID" value="NZ_LGCL01000010.1"/>
</dbReference>
<evidence type="ECO:0000313" key="3">
    <source>
        <dbReference type="Proteomes" id="UP000050417"/>
    </source>
</evidence>
<reference evidence="2 3" key="1">
    <citation type="submission" date="2015-07" db="EMBL/GenBank/DDBJ databases">
        <title>Genome sequence of Ornatilinea apprima DSM 23815.</title>
        <authorList>
            <person name="Hemp J."/>
            <person name="Ward L.M."/>
            <person name="Pace L.A."/>
            <person name="Fischer W.W."/>
        </authorList>
    </citation>
    <scope>NUCLEOTIDE SEQUENCE [LARGE SCALE GENOMIC DNA]</scope>
    <source>
        <strain evidence="2 3">P3M-1</strain>
    </source>
</reference>
<evidence type="ECO:0000256" key="1">
    <source>
        <dbReference type="SAM" id="Phobius"/>
    </source>
</evidence>
<protein>
    <submittedName>
        <fullName evidence="2">Uncharacterized protein</fullName>
    </submittedName>
</protein>
<accession>A0A0P6XIG0</accession>
<proteinExistence type="predicted"/>
<feature type="transmembrane region" description="Helical" evidence="1">
    <location>
        <begin position="79"/>
        <end position="100"/>
    </location>
</feature>
<comment type="caution">
    <text evidence="2">The sequence shown here is derived from an EMBL/GenBank/DDBJ whole genome shotgun (WGS) entry which is preliminary data.</text>
</comment>
<dbReference type="Proteomes" id="UP000050417">
    <property type="component" value="Unassembled WGS sequence"/>
</dbReference>
<evidence type="ECO:0000313" key="2">
    <source>
        <dbReference type="EMBL" id="KPL79669.1"/>
    </source>
</evidence>